<feature type="transmembrane region" description="Helical" evidence="6">
    <location>
        <begin position="21"/>
        <end position="47"/>
    </location>
</feature>
<evidence type="ECO:0000256" key="2">
    <source>
        <dbReference type="ARBA" id="ARBA00022448"/>
    </source>
</evidence>
<evidence type="ECO:0000313" key="8">
    <source>
        <dbReference type="EMBL" id="MBL4954726.1"/>
    </source>
</evidence>
<dbReference type="PANTHER" id="PTHR11662">
    <property type="entry name" value="SOLUTE CARRIER FAMILY 17"/>
    <property type="match status" value="1"/>
</dbReference>
<dbReference type="Proteomes" id="UP000623967">
    <property type="component" value="Unassembled WGS sequence"/>
</dbReference>
<dbReference type="EMBL" id="JAESWB010000362">
    <property type="protein sequence ID" value="MBL4954726.1"/>
    <property type="molecule type" value="Genomic_DNA"/>
</dbReference>
<dbReference type="Pfam" id="PF07690">
    <property type="entry name" value="MFS_1"/>
    <property type="match status" value="1"/>
</dbReference>
<feature type="transmembrane region" description="Helical" evidence="6">
    <location>
        <begin position="92"/>
        <end position="120"/>
    </location>
</feature>
<feature type="transmembrane region" description="Helical" evidence="6">
    <location>
        <begin position="242"/>
        <end position="264"/>
    </location>
</feature>
<evidence type="ECO:0000256" key="4">
    <source>
        <dbReference type="ARBA" id="ARBA00022989"/>
    </source>
</evidence>
<dbReference type="Gene3D" id="1.20.1250.20">
    <property type="entry name" value="MFS general substrate transporter like domains"/>
    <property type="match status" value="2"/>
</dbReference>
<evidence type="ECO:0000256" key="1">
    <source>
        <dbReference type="ARBA" id="ARBA00004651"/>
    </source>
</evidence>
<keyword evidence="9" id="KW-1185">Reference proteome</keyword>
<dbReference type="SUPFAM" id="SSF103473">
    <property type="entry name" value="MFS general substrate transporter"/>
    <property type="match status" value="1"/>
</dbReference>
<evidence type="ECO:0000256" key="3">
    <source>
        <dbReference type="ARBA" id="ARBA00022692"/>
    </source>
</evidence>
<dbReference type="CDD" id="cd17319">
    <property type="entry name" value="MFS_ExuT_GudP_like"/>
    <property type="match status" value="1"/>
</dbReference>
<feature type="transmembrane region" description="Helical" evidence="6">
    <location>
        <begin position="405"/>
        <end position="426"/>
    </location>
</feature>
<feature type="transmembrane region" description="Helical" evidence="6">
    <location>
        <begin position="284"/>
        <end position="305"/>
    </location>
</feature>
<protein>
    <submittedName>
        <fullName evidence="8">MFS transporter</fullName>
    </submittedName>
</protein>
<evidence type="ECO:0000313" key="9">
    <source>
        <dbReference type="Proteomes" id="UP000623967"/>
    </source>
</evidence>
<evidence type="ECO:0000256" key="5">
    <source>
        <dbReference type="ARBA" id="ARBA00023136"/>
    </source>
</evidence>
<keyword evidence="5 6" id="KW-0472">Membrane</keyword>
<feature type="transmembrane region" description="Helical" evidence="6">
    <location>
        <begin position="317"/>
        <end position="336"/>
    </location>
</feature>
<accession>A0ABS1TTT5</accession>
<feature type="domain" description="Major facilitator superfamily (MFS) profile" evidence="7">
    <location>
        <begin position="23"/>
        <end position="431"/>
    </location>
</feature>
<dbReference type="PROSITE" id="PS50850">
    <property type="entry name" value="MFS"/>
    <property type="match status" value="1"/>
</dbReference>
<keyword evidence="4 6" id="KW-1133">Transmembrane helix</keyword>
<dbReference type="InterPro" id="IPR020846">
    <property type="entry name" value="MFS_dom"/>
</dbReference>
<feature type="transmembrane region" description="Helical" evidence="6">
    <location>
        <begin position="342"/>
        <end position="364"/>
    </location>
</feature>
<feature type="transmembrane region" description="Helical" evidence="6">
    <location>
        <begin position="376"/>
        <end position="399"/>
    </location>
</feature>
<dbReference type="InterPro" id="IPR011701">
    <property type="entry name" value="MFS"/>
</dbReference>
<dbReference type="RefSeq" id="WP_202655961.1">
    <property type="nucleotide sequence ID" value="NZ_JAESWB010000362.1"/>
</dbReference>
<dbReference type="InterPro" id="IPR036259">
    <property type="entry name" value="MFS_trans_sf"/>
</dbReference>
<comment type="caution">
    <text evidence="8">The sequence shown here is derived from an EMBL/GenBank/DDBJ whole genome shotgun (WGS) entry which is preliminary data.</text>
</comment>
<comment type="subcellular location">
    <subcellularLocation>
        <location evidence="1">Cell membrane</location>
        <topology evidence="1">Multi-pass membrane protein</topology>
    </subcellularLocation>
</comment>
<gene>
    <name evidence="8" type="ORF">JK635_21440</name>
</gene>
<evidence type="ECO:0000259" key="7">
    <source>
        <dbReference type="PROSITE" id="PS50850"/>
    </source>
</evidence>
<organism evidence="8 9">
    <name type="scientific">Neobacillus paridis</name>
    <dbReference type="NCBI Taxonomy" id="2803862"/>
    <lineage>
        <taxon>Bacteria</taxon>
        <taxon>Bacillati</taxon>
        <taxon>Bacillota</taxon>
        <taxon>Bacilli</taxon>
        <taxon>Bacillales</taxon>
        <taxon>Bacillaceae</taxon>
        <taxon>Neobacillus</taxon>
    </lineage>
</organism>
<sequence>MEAYNLARKTGTTKRFSNLRWLILSMNGLLLLLNYGDRAAIGVAAPFIMKDFHFSPETWGLIISAFSFGYVPFCFLGGWASDKYGPRKVMGIAAIWWSVFTAMTTVGFNFISFVIIRIFFGFGEGPQAAVTAKTIGNWFPKRQLGSALGISQATTPLGGAIGTPVFVWLMLLTGNWKIPFIFLGVIGVLFAIGWFVIMRDKPEQHPWISAMELAVINEGREKETSVDNGPKATLGQCLKKPLVWIIAFSFFSYSWALNTFLSWFPTYLVNAHHINIHDLAISGSIPWIAGTIGLASGGIVTDWIGKKTGKTTASRKWLTVICLLGVAAAFIPSTMVTSTTGAVTLMAFAVFLLYLTGAQYWAIIAETFPLSHLGGIGGFVNALANLAGIVAPIVTGAVVQSTGSWGSGFVVGAIILAIGALSLAFFGKVGNGTVTE</sequence>
<feature type="transmembrane region" description="Helical" evidence="6">
    <location>
        <begin position="178"/>
        <end position="197"/>
    </location>
</feature>
<name>A0ABS1TTT5_9BACI</name>
<proteinExistence type="predicted"/>
<evidence type="ECO:0000256" key="6">
    <source>
        <dbReference type="SAM" id="Phobius"/>
    </source>
</evidence>
<feature type="transmembrane region" description="Helical" evidence="6">
    <location>
        <begin position="59"/>
        <end position="80"/>
    </location>
</feature>
<keyword evidence="3 6" id="KW-0812">Transmembrane</keyword>
<reference evidence="8 9" key="1">
    <citation type="submission" date="2021-01" db="EMBL/GenBank/DDBJ databases">
        <title>Genome public.</title>
        <authorList>
            <person name="Liu C."/>
            <person name="Sun Q."/>
        </authorList>
    </citation>
    <scope>NUCLEOTIDE SEQUENCE [LARGE SCALE GENOMIC DNA]</scope>
    <source>
        <strain evidence="8 9">YIM B02564</strain>
    </source>
</reference>
<dbReference type="PANTHER" id="PTHR11662:SF399">
    <property type="entry name" value="FI19708P1-RELATED"/>
    <property type="match status" value="1"/>
</dbReference>
<keyword evidence="2" id="KW-0813">Transport</keyword>
<dbReference type="InterPro" id="IPR050382">
    <property type="entry name" value="MFS_Na/Anion_cotransporter"/>
</dbReference>